<protein>
    <recommendedName>
        <fullName evidence="3">Calmodulin-lysine N-methyltransferase</fullName>
    </recommendedName>
</protein>
<dbReference type="PANTHER" id="PTHR14614:SF109">
    <property type="entry name" value="RIBOSOMAL LYSINE N-METHYLTRANSFERASE 5"/>
    <property type="match status" value="1"/>
</dbReference>
<dbReference type="AlphaFoldDB" id="A0A813HQC1"/>
<name>A0A813HQC1_POLGL</name>
<gene>
    <name evidence="1" type="ORF">PGLA1383_LOCUS54636</name>
</gene>
<dbReference type="EMBL" id="CAJNNV010032320">
    <property type="protein sequence ID" value="CAE8639612.1"/>
    <property type="molecule type" value="Genomic_DNA"/>
</dbReference>
<dbReference type="InterPro" id="IPR029063">
    <property type="entry name" value="SAM-dependent_MTases_sf"/>
</dbReference>
<evidence type="ECO:0000313" key="1">
    <source>
        <dbReference type="EMBL" id="CAE8639612.1"/>
    </source>
</evidence>
<reference evidence="1" key="1">
    <citation type="submission" date="2021-02" db="EMBL/GenBank/DDBJ databases">
        <authorList>
            <person name="Dougan E. K."/>
            <person name="Rhodes N."/>
            <person name="Thang M."/>
            <person name="Chan C."/>
        </authorList>
    </citation>
    <scope>NUCLEOTIDE SEQUENCE</scope>
</reference>
<dbReference type="Proteomes" id="UP000654075">
    <property type="component" value="Unassembled WGS sequence"/>
</dbReference>
<accession>A0A813HQC1</accession>
<dbReference type="OrthoDB" id="413520at2759"/>
<dbReference type="InterPro" id="IPR019410">
    <property type="entry name" value="Methyltransf_16"/>
</dbReference>
<evidence type="ECO:0000313" key="2">
    <source>
        <dbReference type="Proteomes" id="UP000654075"/>
    </source>
</evidence>
<evidence type="ECO:0008006" key="3">
    <source>
        <dbReference type="Google" id="ProtNLM"/>
    </source>
</evidence>
<feature type="non-terminal residue" evidence="1">
    <location>
        <position position="1"/>
    </location>
</feature>
<dbReference type="Pfam" id="PF10294">
    <property type="entry name" value="Methyltransf_16"/>
    <property type="match status" value="1"/>
</dbReference>
<organism evidence="1 2">
    <name type="scientific">Polarella glacialis</name>
    <name type="common">Dinoflagellate</name>
    <dbReference type="NCBI Taxonomy" id="89957"/>
    <lineage>
        <taxon>Eukaryota</taxon>
        <taxon>Sar</taxon>
        <taxon>Alveolata</taxon>
        <taxon>Dinophyceae</taxon>
        <taxon>Suessiales</taxon>
        <taxon>Suessiaceae</taxon>
        <taxon>Polarella</taxon>
    </lineage>
</organism>
<dbReference type="Gene3D" id="3.40.50.150">
    <property type="entry name" value="Vaccinia Virus protein VP39"/>
    <property type="match status" value="1"/>
</dbReference>
<comment type="caution">
    <text evidence="1">The sequence shown here is derived from an EMBL/GenBank/DDBJ whole genome shotgun (WGS) entry which is preliminary data.</text>
</comment>
<dbReference type="PANTHER" id="PTHR14614">
    <property type="entry name" value="HEPATOCELLULAR CARCINOMA-ASSOCIATED ANTIGEN"/>
    <property type="match status" value="1"/>
</dbReference>
<proteinExistence type="predicted"/>
<sequence length="274" mass="29419">MEVLSRQPAAEEDEECEDLRPLFEERLGDPSAPCVTFDFGGGMAPLSLLQRPEAFRRSAAVGAEGVTQQQDCPTERTRRTGCVVWDASVVLAALVVSLASDGRLGLEGGAAVELGSGETGLVGLALARALGPSQTKGCVLTDVPELLPALQRNLERNAMAPNGAAVIARPFVWGDAQSGLATSQWPEALRPPFALLLAADCIYDTENVPPFMAALRELSGLESQVFVAFDRALGRSGAYASFDRMAREEWLVELVPLEAQHPQFRKPDVAVYRL</sequence>
<keyword evidence="2" id="KW-1185">Reference proteome</keyword>